<dbReference type="PROSITE" id="PS00240">
    <property type="entry name" value="RECEPTOR_TYR_KIN_III"/>
    <property type="match status" value="1"/>
</dbReference>
<feature type="domain" description="Ig-like" evidence="28">
    <location>
        <begin position="229"/>
        <end position="320"/>
    </location>
</feature>
<accession>A0A7M7H2T4</accession>
<feature type="domain" description="Ig-like" evidence="28">
    <location>
        <begin position="638"/>
        <end position="730"/>
    </location>
</feature>
<evidence type="ECO:0000256" key="15">
    <source>
        <dbReference type="ARBA" id="ARBA00023170"/>
    </source>
</evidence>
<evidence type="ECO:0000256" key="7">
    <source>
        <dbReference type="ARBA" id="ARBA00022737"/>
    </source>
</evidence>
<evidence type="ECO:0000256" key="9">
    <source>
        <dbReference type="ARBA" id="ARBA00022777"/>
    </source>
</evidence>
<keyword evidence="21" id="KW-0460">Magnesium</keyword>
<keyword evidence="14" id="KW-1015">Disulfide bond</keyword>
<dbReference type="PROSITE" id="PS50835">
    <property type="entry name" value="IG_LIKE"/>
    <property type="match status" value="3"/>
</dbReference>
<evidence type="ECO:0000256" key="11">
    <source>
        <dbReference type="ARBA" id="ARBA00022989"/>
    </source>
</evidence>
<keyword evidence="3" id="KW-1003">Cell membrane</keyword>
<feature type="transmembrane region" description="Helical" evidence="25">
    <location>
        <begin position="738"/>
        <end position="760"/>
    </location>
</feature>
<feature type="domain" description="Ig-like" evidence="28">
    <location>
        <begin position="532"/>
        <end position="627"/>
    </location>
</feature>
<feature type="compositionally biased region" description="Polar residues" evidence="24">
    <location>
        <begin position="1265"/>
        <end position="1277"/>
    </location>
</feature>
<feature type="binding site" evidence="21">
    <location>
        <position position="1050"/>
    </location>
    <ligand>
        <name>Mg(2+)</name>
        <dbReference type="ChEBI" id="CHEBI:18420"/>
    </ligand>
</feature>
<evidence type="ECO:0000256" key="14">
    <source>
        <dbReference type="ARBA" id="ARBA00023157"/>
    </source>
</evidence>
<dbReference type="Pfam" id="PF07679">
    <property type="entry name" value="I-set"/>
    <property type="match status" value="3"/>
</dbReference>
<dbReference type="InterPro" id="IPR008266">
    <property type="entry name" value="Tyr_kinase_AS"/>
</dbReference>
<evidence type="ECO:0000313" key="29">
    <source>
        <dbReference type="EnsemblMetazoa" id="XP_008205143"/>
    </source>
</evidence>
<dbReference type="InterPro" id="IPR003599">
    <property type="entry name" value="Ig_sub"/>
</dbReference>
<evidence type="ECO:0000256" key="20">
    <source>
        <dbReference type="PIRSR" id="PIRSR000615-2"/>
    </source>
</evidence>
<dbReference type="SMART" id="SM00408">
    <property type="entry name" value="IGc2"/>
    <property type="match status" value="4"/>
</dbReference>
<dbReference type="GO" id="GO:0046872">
    <property type="term" value="F:metal ion binding"/>
    <property type="evidence" value="ECO:0007669"/>
    <property type="project" value="UniProtKB-KW"/>
</dbReference>
<evidence type="ECO:0000256" key="13">
    <source>
        <dbReference type="ARBA" id="ARBA00023137"/>
    </source>
</evidence>
<dbReference type="Gene3D" id="1.10.510.10">
    <property type="entry name" value="Transferase(Phosphotransferase) domain 1"/>
    <property type="match status" value="1"/>
</dbReference>
<dbReference type="EC" id="2.7.10.1" evidence="2"/>
<feature type="binding site" evidence="21">
    <location>
        <position position="1063"/>
    </location>
    <ligand>
        <name>Mg(2+)</name>
        <dbReference type="ChEBI" id="CHEBI:18420"/>
    </ligand>
</feature>
<dbReference type="FunFam" id="2.60.40.10:FF:000032">
    <property type="entry name" value="palladin isoform X1"/>
    <property type="match status" value="1"/>
</dbReference>
<keyword evidence="4" id="KW-0597">Phosphoprotein</keyword>
<dbReference type="PROSITE" id="PS00107">
    <property type="entry name" value="PROTEIN_KINASE_ATP"/>
    <property type="match status" value="1"/>
</dbReference>
<keyword evidence="12 25" id="KW-0472">Membrane</keyword>
<evidence type="ECO:0000256" key="6">
    <source>
        <dbReference type="ARBA" id="ARBA00022692"/>
    </source>
</evidence>
<evidence type="ECO:0000256" key="23">
    <source>
        <dbReference type="PROSITE-ProRule" id="PRU10141"/>
    </source>
</evidence>
<feature type="chain" id="PRO_5029575258" description="receptor protein-tyrosine kinase" evidence="26">
    <location>
        <begin position="24"/>
        <end position="1419"/>
    </location>
</feature>
<protein>
    <recommendedName>
        <fullName evidence="2">receptor protein-tyrosine kinase</fullName>
        <ecNumber evidence="2">2.7.10.1</ecNumber>
    </recommendedName>
</protein>
<dbReference type="PANTHER" id="PTHR24416">
    <property type="entry name" value="TYROSINE-PROTEIN KINASE RECEPTOR"/>
    <property type="match status" value="1"/>
</dbReference>
<keyword evidence="17" id="KW-0393">Immunoglobulin domain</keyword>
<sequence length="1419" mass="160607">MPWSSSLAALLLLLVAIISDCRGYKPLINPNVPELKLNEGEKLEITCTSIEDIEPHYPEDDRLANIETSPHNITYEDLGNGSKKLKFTRDSVVFGDTGYYGCSNGKANYENKNYDDPNASWVYVYVRSDEHLFVGNIGYQSLFGSVGDTIILPCRPTSKELHVQLKSETEMEEMELNENLSFDPRVGFRMENLSALDSNTYFCEIEHNGTTETLTFLVKLIQKSTLKTPVILKDGLEYVTKGSSLHVKCTVTIGIDNNFDFYWTTPRNSSSRTIRPPVRRRIEANTQLVTSELVEENVTYDDEGEYVCKVKSLTDMKSTSTYIRVHDPSIKYINLTSHDKDRHYVINAFKSVTFSAEVKGYPTPSIMWLSPDGKEILSNNRITVENKNSSTTLKIQSVEIRDMGTYLLQAFNDDKEEHLNFTLEVLARPLAILRPVEHYYVLNERASFGCKAVGNPTSNMSWAYFKCPNLPSEEGCEKVELEDARILEESGSMITGEVEATIEMSGRIKCTACNRLGCDSSEQNVLVSDGVPDTALGIIEPEEKITAGDDVVVTCAASIYNFTTVEWLDANEEPLQDSQRLEIKFEETGFTHRTILTIKNVQKEDEGHYFCRALSSENPSNPSDTIRYELLVNDPEAPYFTYVNMNGSEVTIAGREAYNNLHLICRAGGMPKPHITWYKDDEPLKFNEEQFYLSSESELVIRFLMEKDSGKYSCVAENRVGKETQFQKILVKGTEVSMMWMLTIVILLIVLIALSIYFCIKIRRERSMRKQLVEAGLIHFEEGALDCINPELTVDDQAELLPYDKKWEFPREKLKLGKQLGSGAFGVVMKAEARGIVADESLTTVAVKMVRRNAEPAYIRALASELKIMVHLGKHLNVVNLLGACTNNIAKRELLVIVEYCRYGNLHNYLLRHRANFINQIDPVTGQIDPNIGQELLMRSTSVTSNNRVKYAALSFSRSLSAASGNSAPGTETVIYCTDTKDVTGIPDAGCINSNGSQPGWRSNYRGDYKDRNLKPICTQDLLSWAFQVARGMEYLCQRKVLHGDLAARNILLAENNVVKICDFGLAKTMYKNDNYKKQGDGPVPIKWMAIESIRDWIFSTQSDIWSFGIVLWEFFTLAETPYPGMQAEKQYQKLIEGYRMEQPKYATKAIYDTMLQCWKAKPTLRPSFTELVENIGELLEEGVRMHYVDLNTPYLDMNTAGLEGKDDYLTMMSAPDHAILMASPEHEYVNGPPQPTDSAYLSMNSPALDESGIFSPRPNEDNSRFQFPNSPSTSIANAAHSDGEDAPMLKKTKEEPEQDEDNYLKPIDVHKKREEFMRQREAEKKKERERSGRRSTDRDSGYCNTPKNLELVDVKVEVPNEKAPSWTSADDTDTPSVIIRTQDNYVNMPKQKKDVPDSFMNPSYIFVEANKPDRQDIL</sequence>
<feature type="signal peptide" evidence="26">
    <location>
        <begin position="1"/>
        <end position="23"/>
    </location>
</feature>
<dbReference type="InterPro" id="IPR013098">
    <property type="entry name" value="Ig_I-set"/>
</dbReference>
<dbReference type="Gene3D" id="2.60.40.10">
    <property type="entry name" value="Immunoglobulins"/>
    <property type="match status" value="7"/>
</dbReference>
<evidence type="ECO:0000256" key="25">
    <source>
        <dbReference type="SAM" id="Phobius"/>
    </source>
</evidence>
<dbReference type="SMR" id="A0A7M7H2T4"/>
<keyword evidence="7" id="KW-0677">Repeat</keyword>
<dbReference type="InterPro" id="IPR011009">
    <property type="entry name" value="Kinase-like_dom_sf"/>
</dbReference>
<dbReference type="Pfam" id="PF07714">
    <property type="entry name" value="PK_Tyr_Ser-Thr"/>
    <property type="match status" value="1"/>
</dbReference>
<dbReference type="PIRSF" id="PIRSF000615">
    <property type="entry name" value="TyrPK_CSF1-R"/>
    <property type="match status" value="1"/>
</dbReference>
<dbReference type="InterPro" id="IPR000719">
    <property type="entry name" value="Prot_kinase_dom"/>
</dbReference>
<evidence type="ECO:0000259" key="28">
    <source>
        <dbReference type="PROSITE" id="PS50835"/>
    </source>
</evidence>
<dbReference type="Proteomes" id="UP000002358">
    <property type="component" value="Chromosome 3"/>
</dbReference>
<dbReference type="FunFam" id="2.60.40.10:FF:000031">
    <property type="entry name" value="Myosin-binding protein C, slow type"/>
    <property type="match status" value="1"/>
</dbReference>
<keyword evidence="5" id="KW-0808">Transferase</keyword>
<dbReference type="InterPro" id="IPR036179">
    <property type="entry name" value="Ig-like_dom_sf"/>
</dbReference>
<evidence type="ECO:0000256" key="18">
    <source>
        <dbReference type="ARBA" id="ARBA00051243"/>
    </source>
</evidence>
<keyword evidence="8 20" id="KW-0547">Nucleotide-binding</keyword>
<keyword evidence="21" id="KW-0479">Metal-binding</keyword>
<feature type="domain" description="Protein kinase" evidence="27">
    <location>
        <begin position="814"/>
        <end position="1180"/>
    </location>
</feature>
<evidence type="ECO:0000256" key="5">
    <source>
        <dbReference type="ARBA" id="ARBA00022679"/>
    </source>
</evidence>
<evidence type="ECO:0000256" key="24">
    <source>
        <dbReference type="SAM" id="MobiDB-lite"/>
    </source>
</evidence>
<evidence type="ECO:0000256" key="19">
    <source>
        <dbReference type="PIRSR" id="PIRSR000615-1"/>
    </source>
</evidence>
<dbReference type="EnsemblMetazoa" id="XM_008206921">
    <property type="protein sequence ID" value="XP_008205143"/>
    <property type="gene ID" value="LOC100116425"/>
</dbReference>
<dbReference type="InParanoid" id="A0A7M7H2T4"/>
<evidence type="ECO:0000256" key="22">
    <source>
        <dbReference type="PIRSR" id="PIRSR000615-4"/>
    </source>
</evidence>
<dbReference type="InterPro" id="IPR001824">
    <property type="entry name" value="Tyr_kinase_rcpt_3_CS"/>
</dbReference>
<dbReference type="InterPro" id="IPR013783">
    <property type="entry name" value="Ig-like_fold"/>
</dbReference>
<feature type="compositionally biased region" description="Polar residues" evidence="24">
    <location>
        <begin position="1237"/>
        <end position="1246"/>
    </location>
</feature>
<evidence type="ECO:0000256" key="17">
    <source>
        <dbReference type="ARBA" id="ARBA00023319"/>
    </source>
</evidence>
<keyword evidence="6 25" id="KW-0812">Transmembrane</keyword>
<feature type="compositionally biased region" description="Basic and acidic residues" evidence="24">
    <location>
        <begin position="1308"/>
        <end position="1341"/>
    </location>
</feature>
<keyword evidence="13" id="KW-0829">Tyrosine-protein kinase</keyword>
<feature type="binding site" evidence="20">
    <location>
        <begin position="821"/>
        <end position="828"/>
    </location>
    <ligand>
        <name>ATP</name>
        <dbReference type="ChEBI" id="CHEBI:30616"/>
    </ligand>
</feature>
<dbReference type="GO" id="GO:0005524">
    <property type="term" value="F:ATP binding"/>
    <property type="evidence" value="ECO:0007669"/>
    <property type="project" value="UniProtKB-UniRule"/>
</dbReference>
<dbReference type="RefSeq" id="XP_008205143.1">
    <property type="nucleotide sequence ID" value="XM_008206921.4"/>
</dbReference>
<dbReference type="InterPro" id="IPR003598">
    <property type="entry name" value="Ig_sub2"/>
</dbReference>
<evidence type="ECO:0000259" key="27">
    <source>
        <dbReference type="PROSITE" id="PS50011"/>
    </source>
</evidence>
<evidence type="ECO:0000256" key="1">
    <source>
        <dbReference type="ARBA" id="ARBA00004251"/>
    </source>
</evidence>
<dbReference type="OrthoDB" id="3256376at2759"/>
<dbReference type="GO" id="GO:0007169">
    <property type="term" value="P:cell surface receptor protein tyrosine kinase signaling pathway"/>
    <property type="evidence" value="ECO:0007669"/>
    <property type="project" value="InterPro"/>
</dbReference>
<keyword evidence="30" id="KW-1185">Reference proteome</keyword>
<dbReference type="GO" id="GO:0043235">
    <property type="term" value="C:receptor complex"/>
    <property type="evidence" value="ECO:0007669"/>
    <property type="project" value="TreeGrafter"/>
</dbReference>
<evidence type="ECO:0000256" key="26">
    <source>
        <dbReference type="SAM" id="SignalP"/>
    </source>
</evidence>
<dbReference type="SUPFAM" id="SSF48726">
    <property type="entry name" value="Immunoglobulin"/>
    <property type="match status" value="6"/>
</dbReference>
<evidence type="ECO:0000256" key="2">
    <source>
        <dbReference type="ARBA" id="ARBA00011902"/>
    </source>
</evidence>
<dbReference type="InterPro" id="IPR017441">
    <property type="entry name" value="Protein_kinase_ATP_BS"/>
</dbReference>
<dbReference type="GO" id="GO:0004714">
    <property type="term" value="F:transmembrane receptor protein tyrosine kinase activity"/>
    <property type="evidence" value="ECO:0007669"/>
    <property type="project" value="UniProtKB-EC"/>
</dbReference>
<dbReference type="FunCoup" id="A0A7M7H2T4">
    <property type="interactions" value="181"/>
</dbReference>
<name>A0A7M7H2T4_NASVI</name>
<evidence type="ECO:0000313" key="30">
    <source>
        <dbReference type="Proteomes" id="UP000002358"/>
    </source>
</evidence>
<feature type="active site" description="Proton acceptor" evidence="19">
    <location>
        <position position="1045"/>
    </location>
</feature>
<feature type="compositionally biased region" description="Basic and acidic residues" evidence="24">
    <location>
        <begin position="1282"/>
        <end position="1296"/>
    </location>
</feature>
<evidence type="ECO:0000256" key="16">
    <source>
        <dbReference type="ARBA" id="ARBA00023180"/>
    </source>
</evidence>
<dbReference type="CTD" id="5817"/>
<keyword evidence="11 25" id="KW-1133">Transmembrane helix</keyword>
<dbReference type="PROSITE" id="PS50011">
    <property type="entry name" value="PROTEIN_KINASE_DOM"/>
    <property type="match status" value="1"/>
</dbReference>
<dbReference type="InterPro" id="IPR007110">
    <property type="entry name" value="Ig-like_dom"/>
</dbReference>
<organism evidence="29 30">
    <name type="scientific">Nasonia vitripennis</name>
    <name type="common">Parasitic wasp</name>
    <dbReference type="NCBI Taxonomy" id="7425"/>
    <lineage>
        <taxon>Eukaryota</taxon>
        <taxon>Metazoa</taxon>
        <taxon>Ecdysozoa</taxon>
        <taxon>Arthropoda</taxon>
        <taxon>Hexapoda</taxon>
        <taxon>Insecta</taxon>
        <taxon>Pterygota</taxon>
        <taxon>Neoptera</taxon>
        <taxon>Endopterygota</taxon>
        <taxon>Hymenoptera</taxon>
        <taxon>Apocrita</taxon>
        <taxon>Proctotrupomorpha</taxon>
        <taxon>Chalcidoidea</taxon>
        <taxon>Pteromalidae</taxon>
        <taxon>Pteromalinae</taxon>
        <taxon>Nasonia</taxon>
    </lineage>
</organism>
<feature type="site" description="Important for interaction with phosphotyrosine-binding proteins" evidence="22">
    <location>
        <position position="1188"/>
    </location>
</feature>
<evidence type="ECO:0000256" key="8">
    <source>
        <dbReference type="ARBA" id="ARBA00022741"/>
    </source>
</evidence>
<dbReference type="FunFam" id="1.10.510.10:FF:000373">
    <property type="entry name" value="Receptor protein-tyrosine kinase"/>
    <property type="match status" value="1"/>
</dbReference>
<dbReference type="CDD" id="cd00096">
    <property type="entry name" value="Ig"/>
    <property type="match status" value="2"/>
</dbReference>
<dbReference type="SUPFAM" id="SSF56112">
    <property type="entry name" value="Protein kinase-like (PK-like)"/>
    <property type="match status" value="1"/>
</dbReference>
<dbReference type="PANTHER" id="PTHR24416:SF600">
    <property type="entry name" value="PDGF- AND VEGF-RECEPTOR RELATED, ISOFORM J"/>
    <property type="match status" value="1"/>
</dbReference>
<dbReference type="InterPro" id="IPR001245">
    <property type="entry name" value="Ser-Thr/Tyr_kinase_cat_dom"/>
</dbReference>
<proteinExistence type="predicted"/>
<dbReference type="InterPro" id="IPR050122">
    <property type="entry name" value="RTK"/>
</dbReference>
<keyword evidence="15" id="KW-0675">Receptor</keyword>
<feature type="binding site" evidence="20">
    <location>
        <position position="1049"/>
    </location>
    <ligand>
        <name>ATP</name>
        <dbReference type="ChEBI" id="CHEBI:30616"/>
    </ligand>
</feature>
<dbReference type="FunFam" id="3.30.200.20:FF:000384">
    <property type="entry name" value="Receptor protein-tyrosine kinase"/>
    <property type="match status" value="1"/>
</dbReference>
<keyword evidence="9" id="KW-0418">Kinase</keyword>
<dbReference type="GO" id="GO:0005886">
    <property type="term" value="C:plasma membrane"/>
    <property type="evidence" value="ECO:0007669"/>
    <property type="project" value="UniProtKB-SubCell"/>
</dbReference>
<reference evidence="29" key="1">
    <citation type="submission" date="2021-01" db="UniProtKB">
        <authorList>
            <consortium name="EnsemblMetazoa"/>
        </authorList>
    </citation>
    <scope>IDENTIFICATION</scope>
</reference>
<comment type="catalytic activity">
    <reaction evidence="18">
        <text>L-tyrosyl-[protein] + ATP = O-phospho-L-tyrosyl-[protein] + ADP + H(+)</text>
        <dbReference type="Rhea" id="RHEA:10596"/>
        <dbReference type="Rhea" id="RHEA-COMP:10136"/>
        <dbReference type="Rhea" id="RHEA-COMP:20101"/>
        <dbReference type="ChEBI" id="CHEBI:15378"/>
        <dbReference type="ChEBI" id="CHEBI:30616"/>
        <dbReference type="ChEBI" id="CHEBI:46858"/>
        <dbReference type="ChEBI" id="CHEBI:61978"/>
        <dbReference type="ChEBI" id="CHEBI:456216"/>
        <dbReference type="EC" id="2.7.10.1"/>
    </reaction>
</comment>
<dbReference type="PROSITE" id="PS00109">
    <property type="entry name" value="PROTEIN_KINASE_TYR"/>
    <property type="match status" value="1"/>
</dbReference>
<evidence type="ECO:0000256" key="3">
    <source>
        <dbReference type="ARBA" id="ARBA00022475"/>
    </source>
</evidence>
<comment type="subcellular location">
    <subcellularLocation>
        <location evidence="1">Cell membrane</location>
        <topology evidence="1">Single-pass type I membrane protein</topology>
    </subcellularLocation>
</comment>
<evidence type="ECO:0000256" key="10">
    <source>
        <dbReference type="ARBA" id="ARBA00022840"/>
    </source>
</evidence>
<evidence type="ECO:0000256" key="4">
    <source>
        <dbReference type="ARBA" id="ARBA00022553"/>
    </source>
</evidence>
<keyword evidence="16" id="KW-0325">Glycoprotein</keyword>
<evidence type="ECO:0000256" key="21">
    <source>
        <dbReference type="PIRSR" id="PIRSR000615-3"/>
    </source>
</evidence>
<feature type="binding site" evidence="20 23">
    <location>
        <position position="848"/>
    </location>
    <ligand>
        <name>ATP</name>
        <dbReference type="ChEBI" id="CHEBI:30616"/>
    </ligand>
</feature>
<feature type="region of interest" description="Disordered" evidence="24">
    <location>
        <begin position="1230"/>
        <end position="1347"/>
    </location>
</feature>
<evidence type="ECO:0000256" key="12">
    <source>
        <dbReference type="ARBA" id="ARBA00023136"/>
    </source>
</evidence>
<keyword evidence="26" id="KW-0732">Signal</keyword>
<dbReference type="GeneID" id="100116425"/>
<dbReference type="SMART" id="SM00409">
    <property type="entry name" value="IG"/>
    <property type="match status" value="7"/>
</dbReference>
<keyword evidence="10 20" id="KW-0067">ATP-binding</keyword>
<dbReference type="Gene3D" id="3.30.200.20">
    <property type="entry name" value="Phosphorylase Kinase, domain 1"/>
    <property type="match status" value="1"/>
</dbReference>